<dbReference type="GO" id="GO:0030123">
    <property type="term" value="C:AP-3 adaptor complex"/>
    <property type="evidence" value="ECO:0007669"/>
    <property type="project" value="UniProtKB-UniRule"/>
</dbReference>
<keyword evidence="8 11" id="KW-0472">Membrane</keyword>
<dbReference type="SMART" id="SM01355">
    <property type="entry name" value="AP3B1_C"/>
    <property type="match status" value="1"/>
</dbReference>
<evidence type="ECO:0000313" key="14">
    <source>
        <dbReference type="EMBL" id="EFX89889.1"/>
    </source>
</evidence>
<evidence type="ECO:0000256" key="2">
    <source>
        <dbReference type="ARBA" id="ARBA00004555"/>
    </source>
</evidence>
<dbReference type="Pfam" id="PF01602">
    <property type="entry name" value="Adaptin_N"/>
    <property type="match status" value="1"/>
</dbReference>
<evidence type="ECO:0000256" key="7">
    <source>
        <dbReference type="ARBA" id="ARBA00023034"/>
    </source>
</evidence>
<evidence type="ECO:0000256" key="11">
    <source>
        <dbReference type="PIRNR" id="PIRNR037096"/>
    </source>
</evidence>
<accession>E9FRP7</accession>
<dbReference type="PANTHER" id="PTHR11134">
    <property type="entry name" value="ADAPTOR COMPLEX SUBUNIT BETA FAMILY MEMBER"/>
    <property type="match status" value="1"/>
</dbReference>
<feature type="compositionally biased region" description="Low complexity" evidence="12">
    <location>
        <begin position="761"/>
        <end position="774"/>
    </location>
</feature>
<dbReference type="HOGENOM" id="CLU_006320_3_1_1"/>
<dbReference type="PIRSF" id="PIRSF037096">
    <property type="entry name" value="AP3_complex_beta"/>
    <property type="match status" value="1"/>
</dbReference>
<name>E9FRP7_DAPPU</name>
<dbReference type="InterPro" id="IPR002553">
    <property type="entry name" value="Clathrin/coatomer_adapt-like_N"/>
</dbReference>
<dbReference type="InterPro" id="IPR026740">
    <property type="entry name" value="AP3_beta"/>
</dbReference>
<evidence type="ECO:0000256" key="5">
    <source>
        <dbReference type="ARBA" id="ARBA00022553"/>
    </source>
</evidence>
<dbReference type="OMA" id="TFNPIDS"/>
<dbReference type="Pfam" id="PF14796">
    <property type="entry name" value="AP3B1_C"/>
    <property type="match status" value="1"/>
</dbReference>
<dbReference type="GO" id="GO:0006886">
    <property type="term" value="P:intracellular protein transport"/>
    <property type="evidence" value="ECO:0007669"/>
    <property type="project" value="InterPro"/>
</dbReference>
<keyword evidence="15" id="KW-1185">Reference proteome</keyword>
<dbReference type="Proteomes" id="UP000000305">
    <property type="component" value="Unassembled WGS sequence"/>
</dbReference>
<evidence type="ECO:0000256" key="8">
    <source>
        <dbReference type="ARBA" id="ARBA00023136"/>
    </source>
</evidence>
<gene>
    <name evidence="14" type="ORF">DAPPUDRAFT_309510</name>
</gene>
<dbReference type="InterPro" id="IPR011989">
    <property type="entry name" value="ARM-like"/>
</dbReference>
<sequence>MASGNLGLTYGGQEKTPSLSGETEFAAEAGAPGGLFHADYKRHDDLKQMLDSSKDSLKLEAMKRIIGMIAKGRDASDLFPAVVKNVVSKNIEVKKLVYVYLVRYAEEQQDLALLSISTFQRALKDPNQLIRASALRVLSSIRVPVIVPIMMLAIRDSVSDMSPYVRKTAAHAIPKLYDLDPEQKDELVMVIERLLSDQTTLVVGSAVMAFEQVCPERTDLIHKNFRKLCAVLVDIEEWGQVIIIGMLTRYARTQFTDPNINGTNHSEKDKPFYEESEEDDEKGKQTESLVLDPDHRLLLRNTKPLLQSRNSSVVMGVAQLYHHLAPREDVAIVTRALIRLLRSHREVQTVVLNSIASMSVNRKDMFEPFLKNFFVRSTDATQIKLLKLEILTNLANESNITFILREFQTYISSQDRDLVAATIQAIGRCAAGIKEVTDTCLSGLIALLSNSDELVVAESVVVIKKLLQTHQGSHGDIVGQMARLVNRITVPQARAAILWLVGEHCEKKRVSKMAPDVLRFMARTFANEQDVVKLQILNLAAKLCLSNPKQTKVLCQYVFSLAKYDQNYDIRDRTRFLRHLVFPSTEQALLAKYAKKIFLASKPAPVIESVFKDRDEFQLGSLSHYLNSRVVGYMDLPNFPAVAPDSNVRNVESPRPVIPVTSLRGNSASAPSKGKKKETFYSESSSEDDDVKDESGSSDSKSDSSSEMDSDSAESDSDESSSEEDPDDSVNISQQNIVRLSPSLSPSPPAQRLSRTLVIESSSESEYSSNSSDSDSNDSDKVVKSSRMPPPKSNLDLLLDLDVSDSAPVMASVSGIPLGTLASTPITDSSIQPASAAYTSTRPTELVSSISSGCGLQVLYRYTRSINLYSPSMVTIELTLVNTGNEELTEVKITNKNMPVGISMHEFTTLASLPVGATRLVTVGIDFGDSTQNVSCDLVASGRPIKINFRPSVGELIRPVTCTEGVFINEQGKLKGMNEHSFSITNTLELEDMKNISTKIFRTTNMASINSSDPNTLRFAGQTLSSKSLVLVTILVGTNPKLSVSCEKMIIGSMLLAELKEALKN</sequence>
<evidence type="ECO:0000256" key="6">
    <source>
        <dbReference type="ARBA" id="ARBA00022927"/>
    </source>
</evidence>
<evidence type="ECO:0000256" key="12">
    <source>
        <dbReference type="SAM" id="MobiDB-lite"/>
    </source>
</evidence>
<dbReference type="InParanoid" id="E9FRP7"/>
<evidence type="ECO:0000256" key="1">
    <source>
        <dbReference type="ARBA" id="ARBA00004145"/>
    </source>
</evidence>
<dbReference type="GO" id="GO:0005794">
    <property type="term" value="C:Golgi apparatus"/>
    <property type="evidence" value="ECO:0007669"/>
    <property type="project" value="UniProtKB-SubCell"/>
</dbReference>
<dbReference type="InterPro" id="IPR026739">
    <property type="entry name" value="AP_beta"/>
</dbReference>
<feature type="compositionally biased region" description="Acidic residues" evidence="12">
    <location>
        <begin position="706"/>
        <end position="728"/>
    </location>
</feature>
<dbReference type="PhylomeDB" id="E9FRP7"/>
<feature type="region of interest" description="Disordered" evidence="12">
    <location>
        <begin position="643"/>
        <end position="730"/>
    </location>
</feature>
<dbReference type="GO" id="GO:0030665">
    <property type="term" value="C:clathrin-coated vesicle membrane"/>
    <property type="evidence" value="ECO:0007669"/>
    <property type="project" value="UniProtKB-SubCell"/>
</dbReference>
<evidence type="ECO:0000256" key="9">
    <source>
        <dbReference type="ARBA" id="ARBA00023329"/>
    </source>
</evidence>
<keyword evidence="6 11" id="KW-0653">Protein transport</keyword>
<dbReference type="eggNOG" id="KOG1060">
    <property type="taxonomic scope" value="Eukaryota"/>
</dbReference>
<feature type="region of interest" description="Disordered" evidence="12">
    <location>
        <begin position="759"/>
        <end position="793"/>
    </location>
</feature>
<keyword evidence="4 11" id="KW-0813">Transport</keyword>
<evidence type="ECO:0000259" key="13">
    <source>
        <dbReference type="SMART" id="SM01355"/>
    </source>
</evidence>
<dbReference type="SUPFAM" id="SSF48371">
    <property type="entry name" value="ARM repeat"/>
    <property type="match status" value="1"/>
</dbReference>
<feature type="region of interest" description="Disordered" evidence="12">
    <location>
        <begin position="1"/>
        <end position="22"/>
    </location>
</feature>
<dbReference type="InterPro" id="IPR029390">
    <property type="entry name" value="AP3B_C"/>
</dbReference>
<comment type="similarity">
    <text evidence="3 11">Belongs to the adaptor complexes large subunit family.</text>
</comment>
<dbReference type="Pfam" id="PF24080">
    <property type="entry name" value="AP3B1_C_2"/>
    <property type="match status" value="1"/>
</dbReference>
<keyword evidence="9" id="KW-0968">Cytoplasmic vesicle</keyword>
<feature type="region of interest" description="Disordered" evidence="12">
    <location>
        <begin position="256"/>
        <end position="287"/>
    </location>
</feature>
<dbReference type="InterPro" id="IPR056314">
    <property type="entry name" value="AP3B1/2_C"/>
</dbReference>
<dbReference type="InterPro" id="IPR016024">
    <property type="entry name" value="ARM-type_fold"/>
</dbReference>
<dbReference type="Gene3D" id="1.25.10.10">
    <property type="entry name" value="Leucine-rich Repeat Variant"/>
    <property type="match status" value="1"/>
</dbReference>
<feature type="domain" description="AP-3 complex subunit beta C-terminal" evidence="13">
    <location>
        <begin position="791"/>
        <end position="932"/>
    </location>
</feature>
<dbReference type="KEGG" id="dpx:DAPPUDRAFT_309510"/>
<protein>
    <recommendedName>
        <fullName evidence="11">AP-3 complex subunit beta</fullName>
    </recommendedName>
</protein>
<organism evidence="14 15">
    <name type="scientific">Daphnia pulex</name>
    <name type="common">Water flea</name>
    <dbReference type="NCBI Taxonomy" id="6669"/>
    <lineage>
        <taxon>Eukaryota</taxon>
        <taxon>Metazoa</taxon>
        <taxon>Ecdysozoa</taxon>
        <taxon>Arthropoda</taxon>
        <taxon>Crustacea</taxon>
        <taxon>Branchiopoda</taxon>
        <taxon>Diplostraca</taxon>
        <taxon>Cladocera</taxon>
        <taxon>Anomopoda</taxon>
        <taxon>Daphniidae</taxon>
        <taxon>Daphnia</taxon>
    </lineage>
</organism>
<proteinExistence type="inferred from homology"/>
<dbReference type="FunCoup" id="E9FRP7">
    <property type="interactions" value="950"/>
</dbReference>
<keyword evidence="7" id="KW-0333">Golgi apparatus</keyword>
<comment type="function">
    <text evidence="10">Subunit of non-clathrin- and clathrin-associated adaptor protein complex 3 (AP-3) that plays a role in protein sorting in the late-Golgi/trans-Golgi network (TGN) and/or endosomes. The AP complexes mediate both the recruitment of clathrin to membranes and the recognition of sorting signals within the cytosolic tails of transmembrane cargo molecules. AP-3 appears to be involved in the sorting of a subset of transmembrane proteins targeted to lysosomes and lysosome-related organelles. In concert with the BLOC-1 complex, AP-3 is required to target cargos into vesicles assembled at cell bodies for delivery into neurites and nerve terminals.</text>
</comment>
<dbReference type="GO" id="GO:0016192">
    <property type="term" value="P:vesicle-mediated transport"/>
    <property type="evidence" value="ECO:0000318"/>
    <property type="project" value="GO_Central"/>
</dbReference>
<evidence type="ECO:0000313" key="15">
    <source>
        <dbReference type="Proteomes" id="UP000000305"/>
    </source>
</evidence>
<keyword evidence="5" id="KW-0597">Phosphoprotein</keyword>
<dbReference type="OrthoDB" id="302453at2759"/>
<dbReference type="STRING" id="6669.E9FRP7"/>
<evidence type="ECO:0000256" key="3">
    <source>
        <dbReference type="ARBA" id="ARBA00006613"/>
    </source>
</evidence>
<comment type="subcellular location">
    <subcellularLocation>
        <location evidence="1">Cytoplasmic vesicle</location>
        <location evidence="1">Clathrin-coated vesicle membrane</location>
        <topology evidence="1">Peripheral membrane protein</topology>
        <orientation evidence="1">Cytoplasmic side</orientation>
    </subcellularLocation>
    <subcellularLocation>
        <location evidence="2">Golgi apparatus</location>
    </subcellularLocation>
</comment>
<evidence type="ECO:0000256" key="4">
    <source>
        <dbReference type="ARBA" id="ARBA00022448"/>
    </source>
</evidence>
<reference evidence="14 15" key="1">
    <citation type="journal article" date="2011" name="Science">
        <title>The ecoresponsive genome of Daphnia pulex.</title>
        <authorList>
            <person name="Colbourne J.K."/>
            <person name="Pfrender M.E."/>
            <person name="Gilbert D."/>
            <person name="Thomas W.K."/>
            <person name="Tucker A."/>
            <person name="Oakley T.H."/>
            <person name="Tokishita S."/>
            <person name="Aerts A."/>
            <person name="Arnold G.J."/>
            <person name="Basu M.K."/>
            <person name="Bauer D.J."/>
            <person name="Caceres C.E."/>
            <person name="Carmel L."/>
            <person name="Casola C."/>
            <person name="Choi J.H."/>
            <person name="Detter J.C."/>
            <person name="Dong Q."/>
            <person name="Dusheyko S."/>
            <person name="Eads B.D."/>
            <person name="Frohlich T."/>
            <person name="Geiler-Samerotte K.A."/>
            <person name="Gerlach D."/>
            <person name="Hatcher P."/>
            <person name="Jogdeo S."/>
            <person name="Krijgsveld J."/>
            <person name="Kriventseva E.V."/>
            <person name="Kultz D."/>
            <person name="Laforsch C."/>
            <person name="Lindquist E."/>
            <person name="Lopez J."/>
            <person name="Manak J.R."/>
            <person name="Muller J."/>
            <person name="Pangilinan J."/>
            <person name="Patwardhan R.P."/>
            <person name="Pitluck S."/>
            <person name="Pritham E.J."/>
            <person name="Rechtsteiner A."/>
            <person name="Rho M."/>
            <person name="Rogozin I.B."/>
            <person name="Sakarya O."/>
            <person name="Salamov A."/>
            <person name="Schaack S."/>
            <person name="Shapiro H."/>
            <person name="Shiga Y."/>
            <person name="Skalitzky C."/>
            <person name="Smith Z."/>
            <person name="Souvorov A."/>
            <person name="Sung W."/>
            <person name="Tang Z."/>
            <person name="Tsuchiya D."/>
            <person name="Tu H."/>
            <person name="Vos H."/>
            <person name="Wang M."/>
            <person name="Wolf Y.I."/>
            <person name="Yamagata H."/>
            <person name="Yamada T."/>
            <person name="Ye Y."/>
            <person name="Shaw J.R."/>
            <person name="Andrews J."/>
            <person name="Crease T.J."/>
            <person name="Tang H."/>
            <person name="Lucas S.M."/>
            <person name="Robertson H.M."/>
            <person name="Bork P."/>
            <person name="Koonin E.V."/>
            <person name="Zdobnov E.M."/>
            <person name="Grigoriev I.V."/>
            <person name="Lynch M."/>
            <person name="Boore J.L."/>
        </authorList>
    </citation>
    <scope>NUCLEOTIDE SEQUENCE [LARGE SCALE GENOMIC DNA]</scope>
</reference>
<dbReference type="AlphaFoldDB" id="E9FRP7"/>
<dbReference type="EMBL" id="GL732523">
    <property type="protein sequence ID" value="EFX89889.1"/>
    <property type="molecule type" value="Genomic_DNA"/>
</dbReference>
<evidence type="ECO:0000256" key="10">
    <source>
        <dbReference type="ARBA" id="ARBA00023570"/>
    </source>
</evidence>